<dbReference type="SUPFAM" id="SSF51735">
    <property type="entry name" value="NAD(P)-binding Rossmann-fold domains"/>
    <property type="match status" value="1"/>
</dbReference>
<evidence type="ECO:0000256" key="3">
    <source>
        <dbReference type="ARBA" id="ARBA00023027"/>
    </source>
</evidence>
<evidence type="ECO:0000256" key="1">
    <source>
        <dbReference type="ARBA" id="ARBA00007637"/>
    </source>
</evidence>
<organism evidence="5 6">
    <name type="scientific">Flavimaribacter sediminis</name>
    <dbReference type="NCBI Taxonomy" id="2865987"/>
    <lineage>
        <taxon>Bacteria</taxon>
        <taxon>Pseudomonadati</taxon>
        <taxon>Pseudomonadota</taxon>
        <taxon>Alphaproteobacteria</taxon>
        <taxon>Hyphomicrobiales</taxon>
        <taxon>Rhizobiaceae</taxon>
        <taxon>Flavimaribacter</taxon>
    </lineage>
</organism>
<dbReference type="InterPro" id="IPR036291">
    <property type="entry name" value="NAD(P)-bd_dom_sf"/>
</dbReference>
<evidence type="ECO:0000313" key="5">
    <source>
        <dbReference type="EMBL" id="MBW8636225.1"/>
    </source>
</evidence>
<dbReference type="EMBL" id="JAICBX010000001">
    <property type="protein sequence ID" value="MBW8636225.1"/>
    <property type="molecule type" value="Genomic_DNA"/>
</dbReference>
<reference evidence="5" key="1">
    <citation type="submission" date="2021-08" db="EMBL/GenBank/DDBJ databases">
        <title>Hoeflea bacterium WL0058 sp. nov., isolated from the sediment.</title>
        <authorList>
            <person name="Wang L."/>
            <person name="Zhang D."/>
        </authorList>
    </citation>
    <scope>NUCLEOTIDE SEQUENCE</scope>
    <source>
        <strain evidence="5">WL0058</strain>
    </source>
</reference>
<proteinExistence type="inferred from homology"/>
<keyword evidence="3" id="KW-0520">NAD</keyword>
<dbReference type="InterPro" id="IPR001509">
    <property type="entry name" value="Epimerase_deHydtase"/>
</dbReference>
<feature type="domain" description="NAD-dependent epimerase/dehydratase" evidence="4">
    <location>
        <begin position="15"/>
        <end position="156"/>
    </location>
</feature>
<dbReference type="Gene3D" id="3.40.50.720">
    <property type="entry name" value="NAD(P)-binding Rossmann-like Domain"/>
    <property type="match status" value="1"/>
</dbReference>
<dbReference type="PANTHER" id="PTHR43103:SF5">
    <property type="entry name" value="4-EPIMERASE, PUTATIVE (AFU_ORTHOLOGUE AFUA_7G00360)-RELATED"/>
    <property type="match status" value="1"/>
</dbReference>
<dbReference type="GO" id="GO:0016491">
    <property type="term" value="F:oxidoreductase activity"/>
    <property type="evidence" value="ECO:0007669"/>
    <property type="project" value="UniProtKB-KW"/>
</dbReference>
<evidence type="ECO:0000313" key="6">
    <source>
        <dbReference type="Proteomes" id="UP001196509"/>
    </source>
</evidence>
<evidence type="ECO:0000256" key="2">
    <source>
        <dbReference type="ARBA" id="ARBA00023002"/>
    </source>
</evidence>
<comment type="similarity">
    <text evidence="1">Belongs to the NAD(P)-dependent epimerase/dehydratase family.</text>
</comment>
<gene>
    <name evidence="5" type="ORF">K1W69_03415</name>
</gene>
<keyword evidence="2" id="KW-0560">Oxidoreductase</keyword>
<comment type="caution">
    <text evidence="5">The sequence shown here is derived from an EMBL/GenBank/DDBJ whole genome shotgun (WGS) entry which is preliminary data.</text>
</comment>
<dbReference type="Pfam" id="PF01370">
    <property type="entry name" value="Epimerase"/>
    <property type="match status" value="1"/>
</dbReference>
<dbReference type="Proteomes" id="UP001196509">
    <property type="component" value="Unassembled WGS sequence"/>
</dbReference>
<dbReference type="CDD" id="cd08946">
    <property type="entry name" value="SDR_e"/>
    <property type="match status" value="1"/>
</dbReference>
<name>A0AAE2ZKI6_9HYPH</name>
<keyword evidence="6" id="KW-1185">Reference proteome</keyword>
<dbReference type="AlphaFoldDB" id="A0AAE2ZKI6"/>
<protein>
    <submittedName>
        <fullName evidence="5">NAD(P)-dependent oxidoreductase</fullName>
    </submittedName>
</protein>
<dbReference type="PANTHER" id="PTHR43103">
    <property type="entry name" value="NUCLEOSIDE-DIPHOSPHATE-SUGAR EPIMERASE"/>
    <property type="match status" value="1"/>
</dbReference>
<sequence length="262" mass="29289">MHLAEPSDLSEDGVILITGATGNLGSKLARHLSQSEHRLILLDQIPHPNLPVHTANLSSPGRWMDLFRDADIVVHLAGTAKLNSSPDACKRENIDCTTNVLSACRKHNVRRIVFGSSLRVMGGYRESGKRIVETLKPYPEGFFGQSKSTCETMLTDFPDVISLRLGWCPRQNVREAVLGAPERLREMWLSDNDFLQAVELSITAENQGFTPLNITSNVANNHYSLKQSRKILGFKPQDRLNKTQILLFKVTHAFSGRARGYR</sequence>
<evidence type="ECO:0000259" key="4">
    <source>
        <dbReference type="Pfam" id="PF01370"/>
    </source>
</evidence>
<accession>A0AAE2ZKI6</accession>
<dbReference type="RefSeq" id="WP_220226926.1">
    <property type="nucleotide sequence ID" value="NZ_JAICBX010000001.1"/>
</dbReference>